<feature type="transmembrane region" description="Helical" evidence="1">
    <location>
        <begin position="90"/>
        <end position="110"/>
    </location>
</feature>
<evidence type="ECO:0000256" key="1">
    <source>
        <dbReference type="SAM" id="Phobius"/>
    </source>
</evidence>
<protein>
    <submittedName>
        <fullName evidence="2">Uncharacterized protein</fullName>
    </submittedName>
</protein>
<accession>A0A2P7S5I3</accession>
<name>A0A2P7S5I3_9HYPH</name>
<reference evidence="2 3" key="1">
    <citation type="submission" date="2018-03" db="EMBL/GenBank/DDBJ databases">
        <title>The draft genome of Mesorhizobium sp. 6GN-30.</title>
        <authorList>
            <person name="Liu L."/>
            <person name="Li L."/>
            <person name="Wang T."/>
            <person name="Zhang X."/>
            <person name="Liang L."/>
        </authorList>
    </citation>
    <scope>NUCLEOTIDE SEQUENCE [LARGE SCALE GENOMIC DNA]</scope>
    <source>
        <strain evidence="2 3">6GN30</strain>
    </source>
</reference>
<dbReference type="AlphaFoldDB" id="A0A2P7S5I3"/>
<keyword evidence="1" id="KW-0472">Membrane</keyword>
<evidence type="ECO:0000313" key="3">
    <source>
        <dbReference type="Proteomes" id="UP000241229"/>
    </source>
</evidence>
<proteinExistence type="predicted"/>
<comment type="caution">
    <text evidence="2">The sequence shown here is derived from an EMBL/GenBank/DDBJ whole genome shotgun (WGS) entry which is preliminary data.</text>
</comment>
<gene>
    <name evidence="2" type="ORF">C7I84_17105</name>
</gene>
<dbReference type="RefSeq" id="WP_106773423.1">
    <property type="nucleotide sequence ID" value="NZ_PXYK01000016.1"/>
</dbReference>
<keyword evidence="3" id="KW-1185">Reference proteome</keyword>
<keyword evidence="1" id="KW-0812">Transmembrane</keyword>
<feature type="transmembrane region" description="Helical" evidence="1">
    <location>
        <begin position="63"/>
        <end position="83"/>
    </location>
</feature>
<evidence type="ECO:0000313" key="2">
    <source>
        <dbReference type="EMBL" id="PSJ57743.1"/>
    </source>
</evidence>
<organism evidence="2 3">
    <name type="scientific">Kumtagia ephedrae</name>
    <dbReference type="NCBI Taxonomy" id="2116701"/>
    <lineage>
        <taxon>Bacteria</taxon>
        <taxon>Pseudomonadati</taxon>
        <taxon>Pseudomonadota</taxon>
        <taxon>Alphaproteobacteria</taxon>
        <taxon>Hyphomicrobiales</taxon>
        <taxon>Phyllobacteriaceae</taxon>
        <taxon>Kumtagia</taxon>
    </lineage>
</organism>
<sequence length="111" mass="11900">MEAGEDIGHPKAGLAGFFAARWRGNVPLKRLFWRDMVVIGTAINLATTAASLVLLAAGLPLPAALAVHFAALPYNLFLTFAVWRTAERRGGGTAFAYQMGAVFWLIVATLI</sequence>
<dbReference type="EMBL" id="PXYK01000016">
    <property type="protein sequence ID" value="PSJ57743.1"/>
    <property type="molecule type" value="Genomic_DNA"/>
</dbReference>
<keyword evidence="1" id="KW-1133">Transmembrane helix</keyword>
<feature type="transmembrane region" description="Helical" evidence="1">
    <location>
        <begin position="31"/>
        <end position="57"/>
    </location>
</feature>
<dbReference type="Proteomes" id="UP000241229">
    <property type="component" value="Unassembled WGS sequence"/>
</dbReference>
<dbReference type="OrthoDB" id="7861086at2"/>